<organism evidence="2">
    <name type="scientific">Magallana gigas</name>
    <name type="common">Pacific oyster</name>
    <name type="synonym">Crassostrea gigas</name>
    <dbReference type="NCBI Taxonomy" id="29159"/>
    <lineage>
        <taxon>Eukaryota</taxon>
        <taxon>Metazoa</taxon>
        <taxon>Spiralia</taxon>
        <taxon>Lophotrochozoa</taxon>
        <taxon>Mollusca</taxon>
        <taxon>Bivalvia</taxon>
        <taxon>Autobranchia</taxon>
        <taxon>Pteriomorphia</taxon>
        <taxon>Ostreida</taxon>
        <taxon>Ostreoidea</taxon>
        <taxon>Ostreidae</taxon>
        <taxon>Magallana</taxon>
    </lineage>
</organism>
<evidence type="ECO:0000313" key="2">
    <source>
        <dbReference type="EMBL" id="EKC41857.1"/>
    </source>
</evidence>
<protein>
    <submittedName>
        <fullName evidence="2">Uncharacterized protein</fullName>
    </submittedName>
</protein>
<dbReference type="EMBL" id="JH819078">
    <property type="protein sequence ID" value="EKC41857.1"/>
    <property type="molecule type" value="Genomic_DNA"/>
</dbReference>
<proteinExistence type="predicted"/>
<feature type="compositionally biased region" description="Polar residues" evidence="1">
    <location>
        <begin position="94"/>
        <end position="103"/>
    </location>
</feature>
<dbReference type="AlphaFoldDB" id="K1QY20"/>
<feature type="region of interest" description="Disordered" evidence="1">
    <location>
        <begin position="94"/>
        <end position="125"/>
    </location>
</feature>
<gene>
    <name evidence="2" type="ORF">CGI_10021198</name>
</gene>
<dbReference type="HOGENOM" id="CLU_1751458_0_0_1"/>
<accession>K1QY20</accession>
<feature type="compositionally biased region" description="Acidic residues" evidence="1">
    <location>
        <begin position="116"/>
        <end position="125"/>
    </location>
</feature>
<reference evidence="2" key="1">
    <citation type="journal article" date="2012" name="Nature">
        <title>The oyster genome reveals stress adaptation and complexity of shell formation.</title>
        <authorList>
            <person name="Zhang G."/>
            <person name="Fang X."/>
            <person name="Guo X."/>
            <person name="Li L."/>
            <person name="Luo R."/>
            <person name="Xu F."/>
            <person name="Yang P."/>
            <person name="Zhang L."/>
            <person name="Wang X."/>
            <person name="Qi H."/>
            <person name="Xiong Z."/>
            <person name="Que H."/>
            <person name="Xie Y."/>
            <person name="Holland P.W."/>
            <person name="Paps J."/>
            <person name="Zhu Y."/>
            <person name="Wu F."/>
            <person name="Chen Y."/>
            <person name="Wang J."/>
            <person name="Peng C."/>
            <person name="Meng J."/>
            <person name="Yang L."/>
            <person name="Liu J."/>
            <person name="Wen B."/>
            <person name="Zhang N."/>
            <person name="Huang Z."/>
            <person name="Zhu Q."/>
            <person name="Feng Y."/>
            <person name="Mount A."/>
            <person name="Hedgecock D."/>
            <person name="Xu Z."/>
            <person name="Liu Y."/>
            <person name="Domazet-Loso T."/>
            <person name="Du Y."/>
            <person name="Sun X."/>
            <person name="Zhang S."/>
            <person name="Liu B."/>
            <person name="Cheng P."/>
            <person name="Jiang X."/>
            <person name="Li J."/>
            <person name="Fan D."/>
            <person name="Wang W."/>
            <person name="Fu W."/>
            <person name="Wang T."/>
            <person name="Wang B."/>
            <person name="Zhang J."/>
            <person name="Peng Z."/>
            <person name="Li Y."/>
            <person name="Li N."/>
            <person name="Wang J."/>
            <person name="Chen M."/>
            <person name="He Y."/>
            <person name="Tan F."/>
            <person name="Song X."/>
            <person name="Zheng Q."/>
            <person name="Huang R."/>
            <person name="Yang H."/>
            <person name="Du X."/>
            <person name="Chen L."/>
            <person name="Yang M."/>
            <person name="Gaffney P.M."/>
            <person name="Wang S."/>
            <person name="Luo L."/>
            <person name="She Z."/>
            <person name="Ming Y."/>
            <person name="Huang W."/>
            <person name="Zhang S."/>
            <person name="Huang B."/>
            <person name="Zhang Y."/>
            <person name="Qu T."/>
            <person name="Ni P."/>
            <person name="Miao G."/>
            <person name="Wang J."/>
            <person name="Wang Q."/>
            <person name="Steinberg C.E."/>
            <person name="Wang H."/>
            <person name="Li N."/>
            <person name="Qian L."/>
            <person name="Zhang G."/>
            <person name="Li Y."/>
            <person name="Yang H."/>
            <person name="Liu X."/>
            <person name="Wang J."/>
            <person name="Yin Y."/>
            <person name="Wang J."/>
        </authorList>
    </citation>
    <scope>NUCLEOTIDE SEQUENCE [LARGE SCALE GENOMIC DNA]</scope>
    <source>
        <strain evidence="2">05x7-T-G4-1.051#20</strain>
    </source>
</reference>
<dbReference type="InParanoid" id="K1QY20"/>
<sequence>MGVYQIHQAPFYVKEHLDEDGTFQLMVHKESGSLIKLKIQSKHSQSVSHTLWIQYTPKQISGWHCTCKVGARVAHIACVLWYLGYERNEAQHNSGVDINTTNIDDARHREVSVSDSESDQTMEKE</sequence>
<name>K1QY20_MAGGI</name>
<evidence type="ECO:0000256" key="1">
    <source>
        <dbReference type="SAM" id="MobiDB-lite"/>
    </source>
</evidence>